<evidence type="ECO:0000313" key="2">
    <source>
        <dbReference type="EMBL" id="BBB91282.1"/>
    </source>
</evidence>
<dbReference type="GO" id="GO:0140096">
    <property type="term" value="F:catalytic activity, acting on a protein"/>
    <property type="evidence" value="ECO:0007669"/>
    <property type="project" value="UniProtKB-ARBA"/>
</dbReference>
<keyword evidence="3" id="KW-1185">Reference proteome</keyword>
<gene>
    <name evidence="2" type="ORF">MAMMFC1_01954</name>
</gene>
<reference evidence="2 3" key="1">
    <citation type="journal article" date="2018" name="Int. J. Syst. Evol. Microbiol.">
        <title>Methylomusa anaerophila gen. nov., sp. nov., an anaerobic methanol-utilizing bacterium isolated from a microbial fuel cell.</title>
        <authorList>
            <person name="Amano N."/>
            <person name="Yamamuro A."/>
            <person name="Miyahara M."/>
            <person name="Kouzuma A."/>
            <person name="Abe T."/>
            <person name="Watanabe K."/>
        </authorList>
    </citation>
    <scope>NUCLEOTIDE SEQUENCE [LARGE SCALE GENOMIC DNA]</scope>
    <source>
        <strain evidence="2 3">MMFC1</strain>
    </source>
</reference>
<dbReference type="SUPFAM" id="SSF55681">
    <property type="entry name" value="Class II aaRS and biotin synthetases"/>
    <property type="match status" value="1"/>
</dbReference>
<keyword evidence="2" id="KW-0436">Ligase</keyword>
<dbReference type="Gene3D" id="1.10.287.540">
    <property type="entry name" value="Helix hairpin bin"/>
    <property type="match status" value="1"/>
</dbReference>
<dbReference type="GO" id="GO:0004812">
    <property type="term" value="F:aminoacyl-tRNA ligase activity"/>
    <property type="evidence" value="ECO:0007669"/>
    <property type="project" value="UniProtKB-KW"/>
</dbReference>
<dbReference type="RefSeq" id="WP_197723968.1">
    <property type="nucleotide sequence ID" value="NZ_AP018449.1"/>
</dbReference>
<evidence type="ECO:0000259" key="1">
    <source>
        <dbReference type="PROSITE" id="PS50862"/>
    </source>
</evidence>
<feature type="domain" description="Aminoacyl-transfer RNA synthetases class-II family profile" evidence="1">
    <location>
        <begin position="75"/>
        <end position="254"/>
    </location>
</feature>
<keyword evidence="2" id="KW-0030">Aminoacyl-tRNA synthetase</keyword>
<dbReference type="NCBIfam" id="TIGR02367">
    <property type="entry name" value="PylS_Cterm"/>
    <property type="match status" value="1"/>
</dbReference>
<sequence length="278" mass="30718">MSFSWTDVQKKRLAELNFVMAEAAPVFATEQARDQAFKQAEVGLVRAGKEKLAALLTEKKRPALCEMETRLAAALTAQGFVQVTTPVILAKGMLAKMTIDDRHALFSQVFWLDDKKCLRPMLAPNLYYILKDLVRLWPLPVRIFEIGSCFRKESQGNHHLNEFTMLNLVEWGLPAEARQDRIAELAAVVMAAAGIDGYRLELTSSVVYGDTVDVLKGDLELASGAMGPHFLDGNWGMSGAWVGLGFGLERLAMLRSGGQNVRSVSKSISYLDGVRLNI</sequence>
<dbReference type="EMBL" id="AP018449">
    <property type="protein sequence ID" value="BBB91282.1"/>
    <property type="molecule type" value="Genomic_DNA"/>
</dbReference>
<dbReference type="KEGG" id="mana:MAMMFC1_01954"/>
<dbReference type="Gene3D" id="3.30.930.10">
    <property type="entry name" value="Bira Bifunctional Protein, Domain 2"/>
    <property type="match status" value="1"/>
</dbReference>
<dbReference type="InterPro" id="IPR023877">
    <property type="entry name" value="Pyrrolysyl-tRNA_ligase_C"/>
</dbReference>
<protein>
    <submittedName>
        <fullName evidence="2">Pyrolysyl-tRNA synthetase</fullName>
    </submittedName>
</protein>
<proteinExistence type="predicted"/>
<name>A0A348AJN4_9FIRM</name>
<organism evidence="2 3">
    <name type="scientific">Methylomusa anaerophila</name>
    <dbReference type="NCBI Taxonomy" id="1930071"/>
    <lineage>
        <taxon>Bacteria</taxon>
        <taxon>Bacillati</taxon>
        <taxon>Bacillota</taxon>
        <taxon>Negativicutes</taxon>
        <taxon>Selenomonadales</taxon>
        <taxon>Sporomusaceae</taxon>
        <taxon>Methylomusa</taxon>
    </lineage>
</organism>
<dbReference type="InterPro" id="IPR045864">
    <property type="entry name" value="aa-tRNA-synth_II/BPL/LPL"/>
</dbReference>
<accession>A0A348AJN4</accession>
<dbReference type="Proteomes" id="UP000276437">
    <property type="component" value="Chromosome"/>
</dbReference>
<dbReference type="GO" id="GO:0016740">
    <property type="term" value="F:transferase activity"/>
    <property type="evidence" value="ECO:0007669"/>
    <property type="project" value="UniProtKB-ARBA"/>
</dbReference>
<evidence type="ECO:0000313" key="3">
    <source>
        <dbReference type="Proteomes" id="UP000276437"/>
    </source>
</evidence>
<dbReference type="PROSITE" id="PS50862">
    <property type="entry name" value="AA_TRNA_LIGASE_II"/>
    <property type="match status" value="1"/>
</dbReference>
<dbReference type="InterPro" id="IPR006195">
    <property type="entry name" value="aa-tRNA-synth_II"/>
</dbReference>
<dbReference type="AlphaFoldDB" id="A0A348AJN4"/>